<accession>A0A381UCL8</accession>
<name>A0A381UCL8_9ZZZZ</name>
<evidence type="ECO:0000313" key="1">
    <source>
        <dbReference type="EMBL" id="SVA25889.1"/>
    </source>
</evidence>
<gene>
    <name evidence="1" type="ORF">METZ01_LOCUS78743</name>
</gene>
<sequence>HDELKKGRKELYKALDKKRIQLNEEEFNFSNK</sequence>
<protein>
    <submittedName>
        <fullName evidence="1">Uncharacterized protein</fullName>
    </submittedName>
</protein>
<dbReference type="EMBL" id="UINC01006167">
    <property type="protein sequence ID" value="SVA25889.1"/>
    <property type="molecule type" value="Genomic_DNA"/>
</dbReference>
<organism evidence="1">
    <name type="scientific">marine metagenome</name>
    <dbReference type="NCBI Taxonomy" id="408172"/>
    <lineage>
        <taxon>unclassified sequences</taxon>
        <taxon>metagenomes</taxon>
        <taxon>ecological metagenomes</taxon>
    </lineage>
</organism>
<dbReference type="AlphaFoldDB" id="A0A381UCL8"/>
<feature type="non-terminal residue" evidence="1">
    <location>
        <position position="1"/>
    </location>
</feature>
<reference evidence="1" key="1">
    <citation type="submission" date="2018-05" db="EMBL/GenBank/DDBJ databases">
        <authorList>
            <person name="Lanie J.A."/>
            <person name="Ng W.-L."/>
            <person name="Kazmierczak K.M."/>
            <person name="Andrzejewski T.M."/>
            <person name="Davidsen T.M."/>
            <person name="Wayne K.J."/>
            <person name="Tettelin H."/>
            <person name="Glass J.I."/>
            <person name="Rusch D."/>
            <person name="Podicherti R."/>
            <person name="Tsui H.-C.T."/>
            <person name="Winkler M.E."/>
        </authorList>
    </citation>
    <scope>NUCLEOTIDE SEQUENCE</scope>
</reference>
<proteinExistence type="predicted"/>